<reference evidence="2" key="1">
    <citation type="journal article" date="2024" name="Proc. Natl. Acad. Sci. U.S.A.">
        <title>Extraordinary preservation of gene collinearity over three hundred million years revealed in homosporous lycophytes.</title>
        <authorList>
            <person name="Li C."/>
            <person name="Wickell D."/>
            <person name="Kuo L.Y."/>
            <person name="Chen X."/>
            <person name="Nie B."/>
            <person name="Liao X."/>
            <person name="Peng D."/>
            <person name="Ji J."/>
            <person name="Jenkins J."/>
            <person name="Williams M."/>
            <person name="Shu S."/>
            <person name="Plott C."/>
            <person name="Barry K."/>
            <person name="Rajasekar S."/>
            <person name="Grimwood J."/>
            <person name="Han X."/>
            <person name="Sun S."/>
            <person name="Hou Z."/>
            <person name="He W."/>
            <person name="Dai G."/>
            <person name="Sun C."/>
            <person name="Schmutz J."/>
            <person name="Leebens-Mack J.H."/>
            <person name="Li F.W."/>
            <person name="Wang L."/>
        </authorList>
    </citation>
    <scope>NUCLEOTIDE SEQUENCE [LARGE SCALE GENOMIC DNA]</scope>
    <source>
        <strain evidence="2">cv. PW_Plant_1</strain>
    </source>
</reference>
<sequence length="308" mass="33191">MWQLGEGWCDCFPRTHLLRLPLCCCPLVSVLSIVATDVVQEAQRRHKAAPTAAAALGRALMGTLLLGALKDEAETVQVTFLGRGPLGQMSTIASGLGFVKGFVGDPLCNPPLKPNGKLDVGAAVGPGILTVVRNHRNWKQPYTGTVPIYSGEVAEDIAHYLADSEQINTAMGLGVTFGKDSVVKSAHGYLVQVLPFCSEATLIKLEENVQRMLPLADISEDSYANSIVEFLLHGIGIGDFSDPVVPHFRPCGVQELKPRMIQAVASLGPSDIQKLLKEQGSVEVKCEFCAEVVRFEENDLEHILHPAS</sequence>
<organism evidence="1 2">
    <name type="scientific">Diphasiastrum complanatum</name>
    <name type="common">Issler's clubmoss</name>
    <name type="synonym">Lycopodium complanatum</name>
    <dbReference type="NCBI Taxonomy" id="34168"/>
    <lineage>
        <taxon>Eukaryota</taxon>
        <taxon>Viridiplantae</taxon>
        <taxon>Streptophyta</taxon>
        <taxon>Embryophyta</taxon>
        <taxon>Tracheophyta</taxon>
        <taxon>Lycopodiopsida</taxon>
        <taxon>Lycopodiales</taxon>
        <taxon>Lycopodiaceae</taxon>
        <taxon>Lycopodioideae</taxon>
        <taxon>Diphasiastrum</taxon>
    </lineage>
</organism>
<accession>A0ACC2EB18</accession>
<proteinExistence type="predicted"/>
<dbReference type="EMBL" id="CM055094">
    <property type="protein sequence ID" value="KAJ7563545.1"/>
    <property type="molecule type" value="Genomic_DNA"/>
</dbReference>
<dbReference type="Proteomes" id="UP001162992">
    <property type="component" value="Chromosome 3"/>
</dbReference>
<evidence type="ECO:0000313" key="1">
    <source>
        <dbReference type="EMBL" id="KAJ7563545.1"/>
    </source>
</evidence>
<keyword evidence="2" id="KW-1185">Reference proteome</keyword>
<name>A0ACC2EB18_DIPCM</name>
<gene>
    <name evidence="1" type="ORF">O6H91_03G114600</name>
</gene>
<evidence type="ECO:0000313" key="2">
    <source>
        <dbReference type="Proteomes" id="UP001162992"/>
    </source>
</evidence>
<protein>
    <submittedName>
        <fullName evidence="1">Uncharacterized protein</fullName>
    </submittedName>
</protein>
<comment type="caution">
    <text evidence="1">The sequence shown here is derived from an EMBL/GenBank/DDBJ whole genome shotgun (WGS) entry which is preliminary data.</text>
</comment>